<dbReference type="InterPro" id="IPR003474">
    <property type="entry name" value="Glcn_transporter"/>
</dbReference>
<feature type="transmembrane region" description="Helical" evidence="1">
    <location>
        <begin position="98"/>
        <end position="124"/>
    </location>
</feature>
<evidence type="ECO:0000313" key="3">
    <source>
        <dbReference type="Proteomes" id="UP001589854"/>
    </source>
</evidence>
<feature type="transmembrane region" description="Helical" evidence="1">
    <location>
        <begin position="7"/>
        <end position="38"/>
    </location>
</feature>
<gene>
    <name evidence="2" type="ORF">ACFFIX_20665</name>
</gene>
<reference evidence="2 3" key="1">
    <citation type="submission" date="2024-09" db="EMBL/GenBank/DDBJ databases">
        <authorList>
            <person name="Sun Q."/>
            <person name="Mori K."/>
        </authorList>
    </citation>
    <scope>NUCLEOTIDE SEQUENCE [LARGE SCALE GENOMIC DNA]</scope>
    <source>
        <strain evidence="2 3">CCM 7228</strain>
    </source>
</reference>
<dbReference type="Pfam" id="PF02447">
    <property type="entry name" value="GntP_permease"/>
    <property type="match status" value="1"/>
</dbReference>
<keyword evidence="3" id="KW-1185">Reference proteome</keyword>
<evidence type="ECO:0000256" key="1">
    <source>
        <dbReference type="SAM" id="Phobius"/>
    </source>
</evidence>
<dbReference type="PANTHER" id="PTHR30354">
    <property type="entry name" value="GNT FAMILY GLUCONATE TRANSPORTER"/>
    <property type="match status" value="1"/>
</dbReference>
<dbReference type="PANTHER" id="PTHR30354:SF7">
    <property type="entry name" value="BLL7963 PROTEIN"/>
    <property type="match status" value="1"/>
</dbReference>
<proteinExistence type="predicted"/>
<feature type="transmembrane region" description="Helical" evidence="1">
    <location>
        <begin position="253"/>
        <end position="271"/>
    </location>
</feature>
<name>A0ABV6GJC0_9BACI</name>
<sequence length="454" mass="47349">MLSMIGLIGALALLIVLTMKGINIIIAALLSSIVVTLFGGLNLETALTEYYMDGFTGYFASWFLIFLLGAIFGKVMQDTSAADSIANWIKNTMGPSRAVFAVVAAAALMTFGGVSLFVVGFSVYPIAVSLFKSANLPHRFIPAALVFGSISFTMTSPGSPEIQNLIPTQFFGTTPTAGGIIGVLMGLLIMTTGGLYLGRTVRKAVANGETFSPPTDSAFFSNNKAANESAAGLESEFHEQTVVTTEEKNLPNVVFALIPLISVIVILNILANFMSSTGAALISLGCGIILAWILMYNHVKELWGSLANGSHDALIAAANTCAVVGFGSVASQVSAFDTVVDSLINIPGPPYLGLAIAVTLICGITGSASGGLGIALPILSPIYLAQGLDPGAMHRISALASGGLDSLPHNGYVVTTIRAICGETHIRSYKPIFILSVVIPTIVLLMAVILYSIF</sequence>
<evidence type="ECO:0000313" key="2">
    <source>
        <dbReference type="EMBL" id="MFC0273803.1"/>
    </source>
</evidence>
<protein>
    <submittedName>
        <fullName evidence="2">GntP family permease</fullName>
    </submittedName>
</protein>
<feature type="transmembrane region" description="Helical" evidence="1">
    <location>
        <begin position="278"/>
        <end position="296"/>
    </location>
</feature>
<keyword evidence="1" id="KW-1133">Transmembrane helix</keyword>
<organism evidence="2 3">
    <name type="scientific">Metabacillus herbersteinensis</name>
    <dbReference type="NCBI Taxonomy" id="283816"/>
    <lineage>
        <taxon>Bacteria</taxon>
        <taxon>Bacillati</taxon>
        <taxon>Bacillota</taxon>
        <taxon>Bacilli</taxon>
        <taxon>Bacillales</taxon>
        <taxon>Bacillaceae</taxon>
        <taxon>Metabacillus</taxon>
    </lineage>
</organism>
<keyword evidence="1" id="KW-0472">Membrane</keyword>
<feature type="transmembrane region" description="Helical" evidence="1">
    <location>
        <begin position="58"/>
        <end position="77"/>
    </location>
</feature>
<dbReference type="EMBL" id="JBHLVO010000025">
    <property type="protein sequence ID" value="MFC0273803.1"/>
    <property type="molecule type" value="Genomic_DNA"/>
</dbReference>
<feature type="transmembrane region" description="Helical" evidence="1">
    <location>
        <begin position="176"/>
        <end position="197"/>
    </location>
</feature>
<comment type="caution">
    <text evidence="2">The sequence shown here is derived from an EMBL/GenBank/DDBJ whole genome shotgun (WGS) entry which is preliminary data.</text>
</comment>
<feature type="transmembrane region" description="Helical" evidence="1">
    <location>
        <begin position="351"/>
        <end position="376"/>
    </location>
</feature>
<feature type="transmembrane region" description="Helical" evidence="1">
    <location>
        <begin position="432"/>
        <end position="453"/>
    </location>
</feature>
<keyword evidence="1" id="KW-0812">Transmembrane</keyword>
<dbReference type="RefSeq" id="WP_378937465.1">
    <property type="nucleotide sequence ID" value="NZ_JBHLVO010000025.1"/>
</dbReference>
<accession>A0ABV6GJC0</accession>
<dbReference type="Proteomes" id="UP001589854">
    <property type="component" value="Unassembled WGS sequence"/>
</dbReference>